<dbReference type="Ensembl" id="ENSNBRT00000007341.1">
    <property type="protein sequence ID" value="ENSNBRP00000007139.1"/>
    <property type="gene ID" value="ENSNBRG00000005563.1"/>
</dbReference>
<dbReference type="InterPro" id="IPR003531">
    <property type="entry name" value="Hempt_rcpt_S_F1_CS"/>
</dbReference>
<dbReference type="OMA" id="QIHRVDD"/>
<dbReference type="Gene3D" id="2.60.40.10">
    <property type="entry name" value="Immunoglobulins"/>
    <property type="match status" value="1"/>
</dbReference>
<sequence>IMMKRCNLTCKLLEGRNDDEDDEEGGGDGGDSIERMTLCLEFCLTKAAVITVLSLCAVPAVKPMSPQVFNITFQEESNEAKIWIQIPYQNDYLKVKNQEFQFQIETAGEIMIQNTSSQDFININMGHLKKGSKYYVKVRARTLPKIFQGTWSEWSETFTFLTPGKNNSLTSGVQVEVYQVGVCLVSLLVVTFSIIILWKNKIFTYMWPSIPHPKQTLVQICKPNNPLLLTFRPEVLSDLKVYPVETTAREETEPAISPASAAAYSTQSSEPCSTQSLDCRSTASASTEELELSALLSRSSSEAEDSLPEQPEQQFEVNDFEVFGANRQEEAYVTMSSFYKIK</sequence>
<dbReference type="GO" id="GO:0046427">
    <property type="term" value="P:positive regulation of receptor signaling pathway via JAK-STAT"/>
    <property type="evidence" value="ECO:0007669"/>
    <property type="project" value="TreeGrafter"/>
</dbReference>
<evidence type="ECO:0000256" key="9">
    <source>
        <dbReference type="SAM" id="Phobius"/>
    </source>
</evidence>
<keyword evidence="6" id="KW-0675">Receptor</keyword>
<dbReference type="InterPro" id="IPR036116">
    <property type="entry name" value="FN3_sf"/>
</dbReference>
<evidence type="ECO:0000256" key="8">
    <source>
        <dbReference type="SAM" id="MobiDB-lite"/>
    </source>
</evidence>
<evidence type="ECO:0000256" key="1">
    <source>
        <dbReference type="ARBA" id="ARBA00004479"/>
    </source>
</evidence>
<dbReference type="GO" id="GO:0004896">
    <property type="term" value="F:cytokine receptor activity"/>
    <property type="evidence" value="ECO:0007669"/>
    <property type="project" value="InterPro"/>
</dbReference>
<dbReference type="Bgee" id="ENSNBRG00000005563">
    <property type="expression patterns" value="Expressed in zone of skin and 2 other cell types or tissues"/>
</dbReference>
<feature type="transmembrane region" description="Helical" evidence="9">
    <location>
        <begin position="177"/>
        <end position="198"/>
    </location>
</feature>
<evidence type="ECO:0000256" key="6">
    <source>
        <dbReference type="ARBA" id="ARBA00023170"/>
    </source>
</evidence>
<comment type="subcellular location">
    <subcellularLocation>
        <location evidence="1">Membrane</location>
        <topology evidence="1">Single-pass type I membrane protein</topology>
    </subcellularLocation>
</comment>
<feature type="domain" description="Fibronectin type-III" evidence="10">
    <location>
        <begin position="62"/>
        <end position="165"/>
    </location>
</feature>
<accession>A0A3Q4MD44</accession>
<keyword evidence="12" id="KW-1185">Reference proteome</keyword>
<dbReference type="GeneTree" id="ENSGT01120000271963"/>
<evidence type="ECO:0000256" key="7">
    <source>
        <dbReference type="ARBA" id="ARBA00023180"/>
    </source>
</evidence>
<evidence type="ECO:0000256" key="4">
    <source>
        <dbReference type="ARBA" id="ARBA00022989"/>
    </source>
</evidence>
<evidence type="ECO:0000256" key="3">
    <source>
        <dbReference type="ARBA" id="ARBA00022729"/>
    </source>
</evidence>
<feature type="region of interest" description="Disordered" evidence="8">
    <location>
        <begin position="250"/>
        <end position="277"/>
    </location>
</feature>
<dbReference type="PANTHER" id="PTHR23037:SF27">
    <property type="entry name" value="INTERLEUKIN-7 RECEPTOR SUBUNIT ALPHA"/>
    <property type="match status" value="1"/>
</dbReference>
<dbReference type="GO" id="GO:0030097">
    <property type="term" value="P:hemopoiesis"/>
    <property type="evidence" value="ECO:0007669"/>
    <property type="project" value="TreeGrafter"/>
</dbReference>
<evidence type="ECO:0000256" key="5">
    <source>
        <dbReference type="ARBA" id="ARBA00023136"/>
    </source>
</evidence>
<feature type="compositionally biased region" description="Low complexity" evidence="8">
    <location>
        <begin position="254"/>
        <end position="263"/>
    </location>
</feature>
<dbReference type="InterPro" id="IPR003961">
    <property type="entry name" value="FN3_dom"/>
</dbReference>
<protein>
    <submittedName>
        <fullName evidence="11">Interleukin-7 receptor subunit alpha-like</fullName>
    </submittedName>
</protein>
<dbReference type="CDD" id="cd00063">
    <property type="entry name" value="FN3"/>
    <property type="match status" value="1"/>
</dbReference>
<dbReference type="STRING" id="32507.ENSNBRP00000007139"/>
<feature type="compositionally biased region" description="Polar residues" evidence="8">
    <location>
        <begin position="264"/>
        <end position="277"/>
    </location>
</feature>
<dbReference type="PROSITE" id="PS01355">
    <property type="entry name" value="HEMATOPO_REC_S_F1"/>
    <property type="match status" value="1"/>
</dbReference>
<reference evidence="11" key="2">
    <citation type="submission" date="2025-09" db="UniProtKB">
        <authorList>
            <consortium name="Ensembl"/>
        </authorList>
    </citation>
    <scope>IDENTIFICATION</scope>
</reference>
<dbReference type="InterPro" id="IPR013783">
    <property type="entry name" value="Ig-like_fold"/>
</dbReference>
<evidence type="ECO:0000313" key="12">
    <source>
        <dbReference type="Proteomes" id="UP000261580"/>
    </source>
</evidence>
<keyword evidence="4 9" id="KW-1133">Transmembrane helix</keyword>
<dbReference type="SUPFAM" id="SSF49265">
    <property type="entry name" value="Fibronectin type III"/>
    <property type="match status" value="1"/>
</dbReference>
<evidence type="ECO:0000259" key="10">
    <source>
        <dbReference type="PROSITE" id="PS50853"/>
    </source>
</evidence>
<dbReference type="GO" id="GO:0009897">
    <property type="term" value="C:external side of plasma membrane"/>
    <property type="evidence" value="ECO:0007669"/>
    <property type="project" value="TreeGrafter"/>
</dbReference>
<keyword evidence="5 9" id="KW-0472">Membrane</keyword>
<keyword evidence="2 9" id="KW-0812">Transmembrane</keyword>
<reference evidence="11" key="1">
    <citation type="submission" date="2025-08" db="UniProtKB">
        <authorList>
            <consortium name="Ensembl"/>
        </authorList>
    </citation>
    <scope>IDENTIFICATION</scope>
</reference>
<dbReference type="Proteomes" id="UP000261580">
    <property type="component" value="Unassembled WGS sequence"/>
</dbReference>
<evidence type="ECO:0000313" key="11">
    <source>
        <dbReference type="Ensembl" id="ENSNBRP00000007139.1"/>
    </source>
</evidence>
<proteinExistence type="predicted"/>
<dbReference type="AlphaFoldDB" id="A0A3Q4MD44"/>
<evidence type="ECO:0000256" key="2">
    <source>
        <dbReference type="ARBA" id="ARBA00022692"/>
    </source>
</evidence>
<name>A0A3Q4MD44_NEOBR</name>
<keyword evidence="3" id="KW-0732">Signal</keyword>
<organism evidence="11 12">
    <name type="scientific">Neolamprologus brichardi</name>
    <name type="common">Fairy cichlid</name>
    <name type="synonym">Lamprologus brichardi</name>
    <dbReference type="NCBI Taxonomy" id="32507"/>
    <lineage>
        <taxon>Eukaryota</taxon>
        <taxon>Metazoa</taxon>
        <taxon>Chordata</taxon>
        <taxon>Craniata</taxon>
        <taxon>Vertebrata</taxon>
        <taxon>Euteleostomi</taxon>
        <taxon>Actinopterygii</taxon>
        <taxon>Neopterygii</taxon>
        <taxon>Teleostei</taxon>
        <taxon>Neoteleostei</taxon>
        <taxon>Acanthomorphata</taxon>
        <taxon>Ovalentaria</taxon>
        <taxon>Cichlomorphae</taxon>
        <taxon>Cichliformes</taxon>
        <taxon>Cichlidae</taxon>
        <taxon>African cichlids</taxon>
        <taxon>Pseudocrenilabrinae</taxon>
        <taxon>Lamprologini</taxon>
        <taxon>Neolamprologus</taxon>
    </lineage>
</organism>
<keyword evidence="7" id="KW-0325">Glycoprotein</keyword>
<dbReference type="PROSITE" id="PS50853">
    <property type="entry name" value="FN3"/>
    <property type="match status" value="1"/>
</dbReference>
<dbReference type="PANTHER" id="PTHR23037">
    <property type="entry name" value="CYTOKINE RECEPTOR"/>
    <property type="match status" value="1"/>
</dbReference>